<sequence>MPATSPCNLTRAADEEDPYASLRLDNQLCFPLYAAAKEVVRRYKPLLTALDLTYTQYIAMMVMWELGETNVSELGARLYLDSGTLTPLLRKLEEKGYVRRQRGEKDGRELRVSLTEEGLALRDRALSVPRELAGYIELPRQDLIELRRILRAFLDTIGDERKDTAS</sequence>
<dbReference type="Gene3D" id="1.10.10.10">
    <property type="entry name" value="Winged helix-like DNA-binding domain superfamily/Winged helix DNA-binding domain"/>
    <property type="match status" value="1"/>
</dbReference>
<dbReference type="Proteomes" id="UP000593735">
    <property type="component" value="Chromosome"/>
</dbReference>
<dbReference type="InterPro" id="IPR055166">
    <property type="entry name" value="Transc_reg_Sar_Rot_HTH"/>
</dbReference>
<evidence type="ECO:0000256" key="3">
    <source>
        <dbReference type="ARBA" id="ARBA00023015"/>
    </source>
</evidence>
<evidence type="ECO:0000256" key="4">
    <source>
        <dbReference type="ARBA" id="ARBA00023125"/>
    </source>
</evidence>
<dbReference type="GO" id="GO:0006950">
    <property type="term" value="P:response to stress"/>
    <property type="evidence" value="ECO:0007669"/>
    <property type="project" value="TreeGrafter"/>
</dbReference>
<dbReference type="InterPro" id="IPR000835">
    <property type="entry name" value="HTH_MarR-typ"/>
</dbReference>
<evidence type="ECO:0000256" key="5">
    <source>
        <dbReference type="ARBA" id="ARBA00023163"/>
    </source>
</evidence>
<comment type="subcellular location">
    <subcellularLocation>
        <location evidence="1">Cytoplasm</location>
    </subcellularLocation>
</comment>
<dbReference type="GO" id="GO:0005737">
    <property type="term" value="C:cytoplasm"/>
    <property type="evidence" value="ECO:0007669"/>
    <property type="project" value="UniProtKB-SubCell"/>
</dbReference>
<evidence type="ECO:0000313" key="7">
    <source>
        <dbReference type="EMBL" id="QOY60640.1"/>
    </source>
</evidence>
<dbReference type="Pfam" id="PF22381">
    <property type="entry name" value="Staph_reg_Sar_Rot"/>
    <property type="match status" value="1"/>
</dbReference>
<organism evidence="7 8">
    <name type="scientific">Thermophilibacter immobilis</name>
    <dbReference type="NCBI Taxonomy" id="2779519"/>
    <lineage>
        <taxon>Bacteria</taxon>
        <taxon>Bacillati</taxon>
        <taxon>Actinomycetota</taxon>
        <taxon>Coriobacteriia</taxon>
        <taxon>Coriobacteriales</taxon>
        <taxon>Atopobiaceae</taxon>
        <taxon>Thermophilibacter</taxon>
    </lineage>
</organism>
<dbReference type="PROSITE" id="PS50995">
    <property type="entry name" value="HTH_MARR_2"/>
    <property type="match status" value="1"/>
</dbReference>
<dbReference type="EMBL" id="CP063767">
    <property type="protein sequence ID" value="QOY60640.1"/>
    <property type="molecule type" value="Genomic_DNA"/>
</dbReference>
<dbReference type="FunFam" id="1.10.10.10:FF:000163">
    <property type="entry name" value="MarR family transcriptional regulator"/>
    <property type="match status" value="1"/>
</dbReference>
<dbReference type="SUPFAM" id="SSF46785">
    <property type="entry name" value="Winged helix' DNA-binding domain"/>
    <property type="match status" value="1"/>
</dbReference>
<dbReference type="PANTHER" id="PTHR33164">
    <property type="entry name" value="TRANSCRIPTIONAL REGULATOR, MARR FAMILY"/>
    <property type="match status" value="1"/>
</dbReference>
<dbReference type="AlphaFoldDB" id="A0A7S7M8C8"/>
<feature type="domain" description="HTH marR-type" evidence="6">
    <location>
        <begin position="25"/>
        <end position="155"/>
    </location>
</feature>
<gene>
    <name evidence="7" type="ORF">INP52_09755</name>
</gene>
<dbReference type="InterPro" id="IPR036390">
    <property type="entry name" value="WH_DNA-bd_sf"/>
</dbReference>
<dbReference type="RefSeq" id="WP_194371282.1">
    <property type="nucleotide sequence ID" value="NZ_CP063767.1"/>
</dbReference>
<keyword evidence="5" id="KW-0804">Transcription</keyword>
<proteinExistence type="predicted"/>
<evidence type="ECO:0000256" key="2">
    <source>
        <dbReference type="ARBA" id="ARBA00022490"/>
    </source>
</evidence>
<evidence type="ECO:0000259" key="6">
    <source>
        <dbReference type="PROSITE" id="PS50995"/>
    </source>
</evidence>
<dbReference type="GO" id="GO:0003700">
    <property type="term" value="F:DNA-binding transcription factor activity"/>
    <property type="evidence" value="ECO:0007669"/>
    <property type="project" value="InterPro"/>
</dbReference>
<dbReference type="InterPro" id="IPR039422">
    <property type="entry name" value="MarR/SlyA-like"/>
</dbReference>
<dbReference type="PANTHER" id="PTHR33164:SF5">
    <property type="entry name" value="ORGANIC HYDROPEROXIDE RESISTANCE TRANSCRIPTIONAL REGULATOR"/>
    <property type="match status" value="1"/>
</dbReference>
<keyword evidence="8" id="KW-1185">Reference proteome</keyword>
<protein>
    <submittedName>
        <fullName evidence="7">MarR family transcriptional regulator</fullName>
    </submittedName>
</protein>
<dbReference type="GO" id="GO:0003677">
    <property type="term" value="F:DNA binding"/>
    <property type="evidence" value="ECO:0007669"/>
    <property type="project" value="UniProtKB-KW"/>
</dbReference>
<name>A0A7S7M8C8_9ACTN</name>
<dbReference type="SMART" id="SM00347">
    <property type="entry name" value="HTH_MARR"/>
    <property type="match status" value="1"/>
</dbReference>
<evidence type="ECO:0000256" key="1">
    <source>
        <dbReference type="ARBA" id="ARBA00004496"/>
    </source>
</evidence>
<accession>A0A7S7M8C8</accession>
<dbReference type="PRINTS" id="PR00598">
    <property type="entry name" value="HTHMARR"/>
</dbReference>
<keyword evidence="3" id="KW-0805">Transcription regulation</keyword>
<keyword evidence="4" id="KW-0238">DNA-binding</keyword>
<reference evidence="7 8" key="1">
    <citation type="submission" date="2020-10" db="EMBL/GenBank/DDBJ databases">
        <title>Olsenella immobilis sp.nov., isolated from the mud in a fermentation cellar used for the production of Chinese strong-flavoured liquor.</title>
        <authorList>
            <person name="Lu L."/>
        </authorList>
    </citation>
    <scope>NUCLEOTIDE SEQUENCE [LARGE SCALE GENOMIC DNA]</scope>
    <source>
        <strain evidence="7 8">LZLJ-2</strain>
    </source>
</reference>
<dbReference type="KEGG" id="tio:INP52_09755"/>
<dbReference type="InterPro" id="IPR036388">
    <property type="entry name" value="WH-like_DNA-bd_sf"/>
</dbReference>
<evidence type="ECO:0000313" key="8">
    <source>
        <dbReference type="Proteomes" id="UP000593735"/>
    </source>
</evidence>
<keyword evidence="2" id="KW-0963">Cytoplasm</keyword>